<protein>
    <submittedName>
        <fullName evidence="1">Uncharacterized protein</fullName>
    </submittedName>
</protein>
<keyword evidence="2" id="KW-1185">Reference proteome</keyword>
<evidence type="ECO:0000313" key="2">
    <source>
        <dbReference type="Proteomes" id="UP001497535"/>
    </source>
</evidence>
<proteinExistence type="predicted"/>
<accession>A0ACB1A0U0</accession>
<dbReference type="EMBL" id="CAVMJV010000053">
    <property type="protein sequence ID" value="CAK5084419.1"/>
    <property type="molecule type" value="Genomic_DNA"/>
</dbReference>
<reference evidence="1" key="1">
    <citation type="submission" date="2023-11" db="EMBL/GenBank/DDBJ databases">
        <authorList>
            <person name="Poullet M."/>
        </authorList>
    </citation>
    <scope>NUCLEOTIDE SEQUENCE</scope>
    <source>
        <strain evidence="1">E1834</strain>
    </source>
</reference>
<gene>
    <name evidence="1" type="ORF">MENTE1834_LOCUS31813</name>
</gene>
<organism evidence="1 2">
    <name type="scientific">Meloidogyne enterolobii</name>
    <name type="common">Root-knot nematode worm</name>
    <name type="synonym">Meloidogyne mayaguensis</name>
    <dbReference type="NCBI Taxonomy" id="390850"/>
    <lineage>
        <taxon>Eukaryota</taxon>
        <taxon>Metazoa</taxon>
        <taxon>Ecdysozoa</taxon>
        <taxon>Nematoda</taxon>
        <taxon>Chromadorea</taxon>
        <taxon>Rhabditida</taxon>
        <taxon>Tylenchina</taxon>
        <taxon>Tylenchomorpha</taxon>
        <taxon>Tylenchoidea</taxon>
        <taxon>Meloidogynidae</taxon>
        <taxon>Meloidogyninae</taxon>
        <taxon>Meloidogyne</taxon>
    </lineage>
</organism>
<name>A0ACB1A0U0_MELEN</name>
<comment type="caution">
    <text evidence="1">The sequence shown here is derived from an EMBL/GenBank/DDBJ whole genome shotgun (WGS) entry which is preliminary data.</text>
</comment>
<dbReference type="Proteomes" id="UP001497535">
    <property type="component" value="Unassembled WGS sequence"/>
</dbReference>
<evidence type="ECO:0000313" key="1">
    <source>
        <dbReference type="EMBL" id="CAK5084419.1"/>
    </source>
</evidence>
<sequence length="151" mass="17745">MVNDSLDNYYTPKVIIKKEQSIYDDYEILEEIGTGAFGVVHRCLEKKTGNIFAAKFIPILGGDKQKEIVREEIGIMAELKHSSLISLHDAFEMDQEIIMIYEFMSGDELLEKISKDEQMNEWKAQNYIKQIFILCTFGFKTRKYFIYYKNK</sequence>